<gene>
    <name evidence="1" type="ORF">RHMOL_Rhmol10G0161000</name>
</gene>
<protein>
    <submittedName>
        <fullName evidence="1">Uncharacterized protein</fullName>
    </submittedName>
</protein>
<evidence type="ECO:0000313" key="1">
    <source>
        <dbReference type="EMBL" id="KAI8535274.1"/>
    </source>
</evidence>
<organism evidence="1 2">
    <name type="scientific">Rhododendron molle</name>
    <name type="common">Chinese azalea</name>
    <name type="synonym">Azalea mollis</name>
    <dbReference type="NCBI Taxonomy" id="49168"/>
    <lineage>
        <taxon>Eukaryota</taxon>
        <taxon>Viridiplantae</taxon>
        <taxon>Streptophyta</taxon>
        <taxon>Embryophyta</taxon>
        <taxon>Tracheophyta</taxon>
        <taxon>Spermatophyta</taxon>
        <taxon>Magnoliopsida</taxon>
        <taxon>eudicotyledons</taxon>
        <taxon>Gunneridae</taxon>
        <taxon>Pentapetalae</taxon>
        <taxon>asterids</taxon>
        <taxon>Ericales</taxon>
        <taxon>Ericaceae</taxon>
        <taxon>Ericoideae</taxon>
        <taxon>Rhodoreae</taxon>
        <taxon>Rhododendron</taxon>
    </lineage>
</organism>
<dbReference type="Proteomes" id="UP001062846">
    <property type="component" value="Chromosome 10"/>
</dbReference>
<evidence type="ECO:0000313" key="2">
    <source>
        <dbReference type="Proteomes" id="UP001062846"/>
    </source>
</evidence>
<name>A0ACC0M305_RHOML</name>
<sequence>MTNTWLQRLGLAVRQILRSIYSSVPWITEALSVPVHKKDQLPIAEGVTLRRVEGLLWWPRLPAR</sequence>
<comment type="caution">
    <text evidence="1">The sequence shown here is derived from an EMBL/GenBank/DDBJ whole genome shotgun (WGS) entry which is preliminary data.</text>
</comment>
<keyword evidence="2" id="KW-1185">Reference proteome</keyword>
<accession>A0ACC0M305</accession>
<proteinExistence type="predicted"/>
<dbReference type="EMBL" id="CM046397">
    <property type="protein sequence ID" value="KAI8535274.1"/>
    <property type="molecule type" value="Genomic_DNA"/>
</dbReference>
<reference evidence="1" key="1">
    <citation type="submission" date="2022-02" db="EMBL/GenBank/DDBJ databases">
        <title>Plant Genome Project.</title>
        <authorList>
            <person name="Zhang R.-G."/>
        </authorList>
    </citation>
    <scope>NUCLEOTIDE SEQUENCE</scope>
    <source>
        <strain evidence="1">AT1</strain>
    </source>
</reference>